<feature type="active site" description="Acyl-ester intermediate" evidence="5">
    <location>
        <position position="236"/>
    </location>
</feature>
<dbReference type="PROSITE" id="PS00571">
    <property type="entry name" value="AMIDASES"/>
    <property type="match status" value="1"/>
</dbReference>
<evidence type="ECO:0000256" key="5">
    <source>
        <dbReference type="PIRSR" id="PIRSR001221-1"/>
    </source>
</evidence>
<reference evidence="8 9" key="1">
    <citation type="submission" date="2015-05" db="EMBL/GenBank/DDBJ databases">
        <title>Distinctive expansion of gene families associated with plant cell wall degradation and secondary metabolism in the genomes of grapevine trunk pathogens.</title>
        <authorList>
            <person name="Lawrence D.P."/>
            <person name="Travadon R."/>
            <person name="Rolshausen P.E."/>
            <person name="Baumgartner K."/>
        </authorList>
    </citation>
    <scope>NUCLEOTIDE SEQUENCE [LARGE SCALE GENOMIC DNA]</scope>
    <source>
        <strain evidence="8">UCRPC4</strain>
    </source>
</reference>
<dbReference type="PANTHER" id="PTHR46072">
    <property type="entry name" value="AMIDASE-RELATED-RELATED"/>
    <property type="match status" value="1"/>
</dbReference>
<evidence type="ECO:0000256" key="4">
    <source>
        <dbReference type="ARBA" id="ARBA00022801"/>
    </source>
</evidence>
<keyword evidence="4" id="KW-0378">Hydrolase</keyword>
<dbReference type="PIRSF" id="PIRSF001221">
    <property type="entry name" value="Amidase_fungi"/>
    <property type="match status" value="1"/>
</dbReference>
<evidence type="ECO:0000259" key="7">
    <source>
        <dbReference type="Pfam" id="PF01425"/>
    </source>
</evidence>
<feature type="domain" description="Amidase" evidence="7">
    <location>
        <begin position="81"/>
        <end position="545"/>
    </location>
</feature>
<evidence type="ECO:0000313" key="8">
    <source>
        <dbReference type="EMBL" id="KKY27505.1"/>
    </source>
</evidence>
<comment type="catalytic activity">
    <reaction evidence="1">
        <text>a monocarboxylic acid amide + H2O = a monocarboxylate + NH4(+)</text>
        <dbReference type="Rhea" id="RHEA:12020"/>
        <dbReference type="ChEBI" id="CHEBI:15377"/>
        <dbReference type="ChEBI" id="CHEBI:28938"/>
        <dbReference type="ChEBI" id="CHEBI:35757"/>
        <dbReference type="ChEBI" id="CHEBI:83628"/>
        <dbReference type="EC" id="3.5.1.4"/>
    </reaction>
</comment>
<dbReference type="Gene3D" id="3.90.1300.10">
    <property type="entry name" value="Amidase signature (AS) domain"/>
    <property type="match status" value="1"/>
</dbReference>
<sequence>MATTSPSNLYKEVAEIAKSRRYTSIKAFYKIASISDSTLPKNLVDYPVSAKLLTPEEVEITHSAAEDILQKIRDRIWTSFEVTSAFCKAAAIAQELTNCLTEVLFEEALQRAKQLDDHLEKTGQTVGPFHGLPISLKDCLPTPPHPSSIGIAALANKPTTDEATLVTILRSLGAVFYVKTNVPTAMMMMETNNNIFGECRSPIHKGTSCGGSSGGEGALIALYASPLGIGTDIGGSVRIPSAFCNLYGLKPSFGRFPTAGGQSAIPGQEYILSVNGPMAREVETLRLYSRAVLSEQVAPWTLDHKALPIPWRENVIQPQGRKLRIGIVGDHDGLVRAHPPIKRALQMTKKALIASGHHVIDWSPTEHTEIVKCLLAGFFDFGGAPIVSLLKAYNEPIFGSMKPYETVAEFGENIMGPSRMREKTKMRNELQANYLKRWMSTQIQGGPMDGIIMASAPWAAPRLGVTQEMFYCGYTGVWNLLDFCSCTFPVTFADKNLDRAIPASSFAPLSELDKKVYADYDAKFYDGAPVALQMVGKRLEEEKVLEMVEIVANALKKA</sequence>
<accession>A0A0G2HGB1</accession>
<feature type="binding site" evidence="6">
    <location>
        <position position="212"/>
    </location>
    <ligand>
        <name>substrate</name>
    </ligand>
</feature>
<evidence type="ECO:0000256" key="3">
    <source>
        <dbReference type="ARBA" id="ARBA00012922"/>
    </source>
</evidence>
<dbReference type="Pfam" id="PF01425">
    <property type="entry name" value="Amidase"/>
    <property type="match status" value="1"/>
</dbReference>
<organism evidence="8 9">
    <name type="scientific">Phaeomoniella chlamydospora</name>
    <name type="common">Phaeoacremonium chlamydosporum</name>
    <dbReference type="NCBI Taxonomy" id="158046"/>
    <lineage>
        <taxon>Eukaryota</taxon>
        <taxon>Fungi</taxon>
        <taxon>Dikarya</taxon>
        <taxon>Ascomycota</taxon>
        <taxon>Pezizomycotina</taxon>
        <taxon>Eurotiomycetes</taxon>
        <taxon>Chaetothyriomycetidae</taxon>
        <taxon>Phaeomoniellales</taxon>
        <taxon>Phaeomoniellaceae</taxon>
        <taxon>Phaeomoniella</taxon>
    </lineage>
</organism>
<dbReference type="EC" id="3.5.1.4" evidence="3"/>
<dbReference type="Proteomes" id="UP000053317">
    <property type="component" value="Unassembled WGS sequence"/>
</dbReference>
<comment type="similarity">
    <text evidence="2">Belongs to the amidase family.</text>
</comment>
<comment type="caution">
    <text evidence="8">The sequence shown here is derived from an EMBL/GenBank/DDBJ whole genome shotgun (WGS) entry which is preliminary data.</text>
</comment>
<feature type="binding site" evidence="6">
    <location>
        <position position="186"/>
    </location>
    <ligand>
        <name>substrate</name>
    </ligand>
</feature>
<protein>
    <recommendedName>
        <fullName evidence="3">amidase</fullName>
        <ecNumber evidence="3">3.5.1.4</ecNumber>
    </recommendedName>
</protein>
<dbReference type="AlphaFoldDB" id="A0A0G2HGB1"/>
<reference evidence="8 9" key="2">
    <citation type="submission" date="2015-05" db="EMBL/GenBank/DDBJ databases">
        <authorList>
            <person name="Morales-Cruz A."/>
            <person name="Amrine K.C."/>
            <person name="Cantu D."/>
        </authorList>
    </citation>
    <scope>NUCLEOTIDE SEQUENCE [LARGE SCALE GENOMIC DNA]</scope>
    <source>
        <strain evidence="8">UCRPC4</strain>
    </source>
</reference>
<dbReference type="GO" id="GO:0004040">
    <property type="term" value="F:amidase activity"/>
    <property type="evidence" value="ECO:0007669"/>
    <property type="project" value="UniProtKB-EC"/>
</dbReference>
<evidence type="ECO:0000256" key="2">
    <source>
        <dbReference type="ARBA" id="ARBA00009199"/>
    </source>
</evidence>
<dbReference type="SUPFAM" id="SSF75304">
    <property type="entry name" value="Amidase signature (AS) enzymes"/>
    <property type="match status" value="1"/>
</dbReference>
<evidence type="ECO:0000313" key="9">
    <source>
        <dbReference type="Proteomes" id="UP000053317"/>
    </source>
</evidence>
<dbReference type="PANTHER" id="PTHR46072:SF11">
    <property type="entry name" value="AMIDASE-RELATED"/>
    <property type="match status" value="1"/>
</dbReference>
<feature type="binding site" evidence="6">
    <location>
        <begin position="233"/>
        <end position="236"/>
    </location>
    <ligand>
        <name>substrate</name>
    </ligand>
</feature>
<keyword evidence="9" id="KW-1185">Reference proteome</keyword>
<dbReference type="InterPro" id="IPR023631">
    <property type="entry name" value="Amidase_dom"/>
</dbReference>
<feature type="active site" description="Charge relay system" evidence="5">
    <location>
        <position position="212"/>
    </location>
</feature>
<evidence type="ECO:0000256" key="6">
    <source>
        <dbReference type="PIRSR" id="PIRSR001221-2"/>
    </source>
</evidence>
<dbReference type="InterPro" id="IPR036928">
    <property type="entry name" value="AS_sf"/>
</dbReference>
<evidence type="ECO:0000256" key="1">
    <source>
        <dbReference type="ARBA" id="ARBA00001311"/>
    </source>
</evidence>
<feature type="active site" description="Charge relay system" evidence="5">
    <location>
        <position position="137"/>
    </location>
</feature>
<dbReference type="OrthoDB" id="6428749at2759"/>
<proteinExistence type="inferred from homology"/>
<dbReference type="InterPro" id="IPR020556">
    <property type="entry name" value="Amidase_CS"/>
</dbReference>
<name>A0A0G2HGB1_PHACM</name>
<gene>
    <name evidence="8" type="ORF">UCRPC4_g01100</name>
</gene>
<dbReference type="EMBL" id="LCWF01000024">
    <property type="protein sequence ID" value="KKY27505.1"/>
    <property type="molecule type" value="Genomic_DNA"/>
</dbReference>